<dbReference type="Pfam" id="PF23023">
    <property type="entry name" value="Anti-Pycsar_Apyc1"/>
    <property type="match status" value="1"/>
</dbReference>
<evidence type="ECO:0000256" key="7">
    <source>
        <dbReference type="ARBA" id="ARBA00022833"/>
    </source>
</evidence>
<comment type="catalytic activity">
    <reaction evidence="8">
        <text>Endonucleolytic cleavage of RNA, removing extra 3' nucleotides from tRNA precursor, generating 3' termini of tRNAs. A 3'-hydroxy group is left at the tRNA terminus and a 5'-phosphoryl group is left at the trailer molecule.</text>
        <dbReference type="EC" id="3.1.26.11"/>
    </reaction>
</comment>
<dbReference type="NCBIfam" id="TIGR02651">
    <property type="entry name" value="RNase_Z"/>
    <property type="match status" value="1"/>
</dbReference>
<dbReference type="AlphaFoldDB" id="A0A5Q0UF20"/>
<accession>A0A5Q0UF20</accession>
<feature type="binding site" evidence="8">
    <location>
        <position position="205"/>
    </location>
    <ligand>
        <name>Zn(2+)</name>
        <dbReference type="ChEBI" id="CHEBI:29105"/>
        <label>2</label>
        <note>catalytic</note>
    </ligand>
</feature>
<dbReference type="NCBIfam" id="NF000801">
    <property type="entry name" value="PRK00055.1-3"/>
    <property type="match status" value="1"/>
</dbReference>
<feature type="binding site" evidence="8">
    <location>
        <position position="261"/>
    </location>
    <ligand>
        <name>Zn(2+)</name>
        <dbReference type="ChEBI" id="CHEBI:29105"/>
        <label>2</label>
        <note>catalytic</note>
    </ligand>
</feature>
<evidence type="ECO:0000256" key="6">
    <source>
        <dbReference type="ARBA" id="ARBA00022801"/>
    </source>
</evidence>
<comment type="function">
    <text evidence="8">Zinc phosphodiesterase, which displays some tRNA 3'-processing endonuclease activity. Probably involved in tRNA maturation, by removing a 3'-trailer from precursor tRNA.</text>
</comment>
<comment type="subunit">
    <text evidence="1 8">Homodimer.</text>
</comment>
<dbReference type="InterPro" id="IPR001279">
    <property type="entry name" value="Metallo-B-lactamas"/>
</dbReference>
<feature type="binding site" evidence="8">
    <location>
        <position position="64"/>
    </location>
    <ligand>
        <name>Zn(2+)</name>
        <dbReference type="ChEBI" id="CHEBI:29105"/>
        <label>2</label>
        <note>catalytic</note>
    </ligand>
</feature>
<reference evidence="11" key="1">
    <citation type="submission" date="2019-05" db="EMBL/GenBank/DDBJ databases">
        <title>Candidatus Nanohalobium constans, a novel model system to study the DPANN nano-sized archaea: genomic and physiological characterization of a nanoarchaeon co-cultured with its chitinotrophic host.</title>
        <authorList>
            <person name="La Cono V."/>
            <person name="Arcadi E."/>
            <person name="Crisafi F."/>
            <person name="Denaro R."/>
            <person name="La Spada G."/>
            <person name="Messina E."/>
            <person name="Smedile F."/>
            <person name="Toshchakov S.V."/>
            <person name="Shevchenko M.A."/>
            <person name="Golyshin P.N."/>
            <person name="Golyshina O.V."/>
            <person name="Ferrer M."/>
            <person name="Rohde M."/>
            <person name="Mushegian A."/>
            <person name="Sorokin D.Y."/>
            <person name="Giuliano L."/>
            <person name="Yakimov M.M."/>
        </authorList>
    </citation>
    <scope>NUCLEOTIDE SEQUENCE [LARGE SCALE GENOMIC DNA]</scope>
    <source>
        <strain evidence="11">LC1Nh</strain>
    </source>
</reference>
<dbReference type="HAMAP" id="MF_01818">
    <property type="entry name" value="RNase_Z_BN"/>
    <property type="match status" value="1"/>
</dbReference>
<dbReference type="PANTHER" id="PTHR46018">
    <property type="entry name" value="ZINC PHOSPHODIESTERASE ELAC PROTEIN 1"/>
    <property type="match status" value="1"/>
</dbReference>
<evidence type="ECO:0000256" key="5">
    <source>
        <dbReference type="ARBA" id="ARBA00022759"/>
    </source>
</evidence>
<name>A0A5Q0UF20_9ARCH</name>
<dbReference type="GO" id="GO:0042781">
    <property type="term" value="F:3'-tRNA processing endoribonuclease activity"/>
    <property type="evidence" value="ECO:0007669"/>
    <property type="project" value="UniProtKB-UniRule"/>
</dbReference>
<keyword evidence="4 8" id="KW-0479">Metal-binding</keyword>
<keyword evidence="11" id="KW-1185">Reference proteome</keyword>
<dbReference type="PANTHER" id="PTHR46018:SF2">
    <property type="entry name" value="ZINC PHOSPHODIESTERASE ELAC PROTEIN 1"/>
    <property type="match status" value="1"/>
</dbReference>
<comment type="cofactor">
    <cofactor evidence="8">
        <name>Zn(2+)</name>
        <dbReference type="ChEBI" id="CHEBI:29105"/>
    </cofactor>
    <text evidence="8">Binds 2 Zn(2+) ions.</text>
</comment>
<evidence type="ECO:0000313" key="11">
    <source>
        <dbReference type="Proteomes" id="UP000377803"/>
    </source>
</evidence>
<gene>
    <name evidence="8 10" type="primary">rnz</name>
    <name evidence="10" type="ORF">LC1Nh_0242</name>
</gene>
<dbReference type="InterPro" id="IPR013471">
    <property type="entry name" value="RNase_Z/BN"/>
</dbReference>
<evidence type="ECO:0000256" key="4">
    <source>
        <dbReference type="ARBA" id="ARBA00022723"/>
    </source>
</evidence>
<dbReference type="Proteomes" id="UP000377803">
    <property type="component" value="Chromosome"/>
</dbReference>
<evidence type="ECO:0000256" key="1">
    <source>
        <dbReference type="ARBA" id="ARBA00011738"/>
    </source>
</evidence>
<sequence length="302" mass="34200">MKVWTVGTSSAVPSRNRNLPANLISFQGERVLFDCGEGTQRTLMQEKLGLMKISRVFISHWHADHFSGLLGLIQTLEMEGREEPLYIYGPPRTEEFTDRILDTGYFNRSYDIFVEDLVEGDEIVGEGYTVKPFEVEHGVNAFGFAFEEDTSVKANKEKMKELGLEESPKIGKLKNGESIEWNGETIEPEEVVEEVPGRKIVYSGDTAKCRNTIEYSESADLLIHEATCSHEMIKDRKGHTSARQAAEIAEEAGVSELVLTHISRRYQEKTGELLSEAREVFKDTEMGEDGREFDIKSHRPED</sequence>
<dbReference type="OrthoDB" id="85118at2157"/>
<dbReference type="EC" id="3.1.26.11" evidence="8"/>
<feature type="binding site" evidence="8">
    <location>
        <position position="205"/>
    </location>
    <ligand>
        <name>Zn(2+)</name>
        <dbReference type="ChEBI" id="CHEBI:29105"/>
        <label>1</label>
        <note>catalytic</note>
    </ligand>
</feature>
<dbReference type="EMBL" id="CP040089">
    <property type="protein sequence ID" value="QGA80146.1"/>
    <property type="molecule type" value="Genomic_DNA"/>
</dbReference>
<feature type="binding site" evidence="8">
    <location>
        <position position="60"/>
    </location>
    <ligand>
        <name>Zn(2+)</name>
        <dbReference type="ChEBI" id="CHEBI:29105"/>
        <label>1</label>
        <note>catalytic</note>
    </ligand>
</feature>
<protein>
    <recommendedName>
        <fullName evidence="8">Ribonuclease Z</fullName>
        <shortName evidence="8">RNase Z</shortName>
        <ecNumber evidence="8">3.1.26.11</ecNumber>
    </recommendedName>
    <alternativeName>
        <fullName evidence="8">tRNA 3 endonuclease</fullName>
    </alternativeName>
    <alternativeName>
        <fullName evidence="8">tRNase Z</fullName>
    </alternativeName>
</protein>
<evidence type="ECO:0000313" key="10">
    <source>
        <dbReference type="EMBL" id="QGA80146.1"/>
    </source>
</evidence>
<dbReference type="GeneID" id="42364624"/>
<keyword evidence="2 8" id="KW-0819">tRNA processing</keyword>
<evidence type="ECO:0000256" key="8">
    <source>
        <dbReference type="HAMAP-Rule" id="MF_01818"/>
    </source>
</evidence>
<proteinExistence type="inferred from homology"/>
<feature type="binding site" evidence="8">
    <location>
        <position position="62"/>
    </location>
    <ligand>
        <name>Zn(2+)</name>
        <dbReference type="ChEBI" id="CHEBI:29105"/>
        <label>1</label>
        <note>catalytic</note>
    </ligand>
</feature>
<evidence type="ECO:0000256" key="2">
    <source>
        <dbReference type="ARBA" id="ARBA00022694"/>
    </source>
</evidence>
<dbReference type="Gene3D" id="3.60.15.10">
    <property type="entry name" value="Ribonuclease Z/Hydroxyacylglutathione hydrolase-like"/>
    <property type="match status" value="1"/>
</dbReference>
<dbReference type="KEGG" id="ncon:LC1Nh_0242"/>
<feature type="active site" description="Proton acceptor" evidence="8">
    <location>
        <position position="64"/>
    </location>
</feature>
<comment type="similarity">
    <text evidence="8">Belongs to the RNase Z family.</text>
</comment>
<keyword evidence="3 8" id="KW-0540">Nuclease</keyword>
<dbReference type="RefSeq" id="WP_153549884.1">
    <property type="nucleotide sequence ID" value="NZ_CP040089.1"/>
</dbReference>
<organism evidence="10 11">
    <name type="scientific">Candidatus Nanohalobium constans</name>
    <dbReference type="NCBI Taxonomy" id="2565781"/>
    <lineage>
        <taxon>Archaea</taxon>
        <taxon>Candidatus Nanohalarchaeota</taxon>
        <taxon>Candidatus Nanohalobia</taxon>
        <taxon>Candidatus Nanohalobiales</taxon>
        <taxon>Candidatus Nanohalobiaceae</taxon>
        <taxon>Candidatus Nanohalobium</taxon>
    </lineage>
</organism>
<dbReference type="SUPFAM" id="SSF56281">
    <property type="entry name" value="Metallo-hydrolase/oxidoreductase"/>
    <property type="match status" value="1"/>
</dbReference>
<dbReference type="GO" id="GO:0008270">
    <property type="term" value="F:zinc ion binding"/>
    <property type="evidence" value="ECO:0007669"/>
    <property type="project" value="UniProtKB-UniRule"/>
</dbReference>
<keyword evidence="6 8" id="KW-0378">Hydrolase</keyword>
<feature type="binding site" evidence="8">
    <location>
        <position position="65"/>
    </location>
    <ligand>
        <name>Zn(2+)</name>
        <dbReference type="ChEBI" id="CHEBI:29105"/>
        <label>2</label>
        <note>catalytic</note>
    </ligand>
</feature>
<evidence type="ECO:0000259" key="9">
    <source>
        <dbReference type="SMART" id="SM00849"/>
    </source>
</evidence>
<dbReference type="SMART" id="SM00849">
    <property type="entry name" value="Lactamase_B"/>
    <property type="match status" value="1"/>
</dbReference>
<feature type="domain" description="Metallo-beta-lactamase" evidence="9">
    <location>
        <begin position="18"/>
        <end position="261"/>
    </location>
</feature>
<dbReference type="CDD" id="cd07717">
    <property type="entry name" value="RNaseZ_ZiPD-like_MBL-fold"/>
    <property type="match status" value="1"/>
</dbReference>
<feature type="binding site" evidence="8">
    <location>
        <position position="137"/>
    </location>
    <ligand>
        <name>Zn(2+)</name>
        <dbReference type="ChEBI" id="CHEBI:29105"/>
        <label>1</label>
        <note>catalytic</note>
    </ligand>
</feature>
<dbReference type="Pfam" id="PF12706">
    <property type="entry name" value="Lactamase_B_2"/>
    <property type="match status" value="1"/>
</dbReference>
<keyword evidence="5 8" id="KW-0255">Endonuclease</keyword>
<dbReference type="InterPro" id="IPR036866">
    <property type="entry name" value="RibonucZ/Hydroxyglut_hydro"/>
</dbReference>
<evidence type="ECO:0000256" key="3">
    <source>
        <dbReference type="ARBA" id="ARBA00022722"/>
    </source>
</evidence>
<keyword evidence="7 8" id="KW-0862">Zinc</keyword>